<organism evidence="2">
    <name type="scientific">Dichomitus squalens</name>
    <dbReference type="NCBI Taxonomy" id="114155"/>
    <lineage>
        <taxon>Eukaryota</taxon>
        <taxon>Fungi</taxon>
        <taxon>Dikarya</taxon>
        <taxon>Basidiomycota</taxon>
        <taxon>Agaricomycotina</taxon>
        <taxon>Agaricomycetes</taxon>
        <taxon>Polyporales</taxon>
        <taxon>Polyporaceae</taxon>
        <taxon>Dichomitus</taxon>
    </lineage>
</organism>
<dbReference type="Proteomes" id="UP000292957">
    <property type="component" value="Unassembled WGS sequence"/>
</dbReference>
<reference evidence="2" key="1">
    <citation type="submission" date="2019-01" db="EMBL/GenBank/DDBJ databases">
        <title>Draft genome sequences of three monokaryotic isolates of the white-rot basidiomycete fungus Dichomitus squalens.</title>
        <authorList>
            <consortium name="DOE Joint Genome Institute"/>
            <person name="Lopez S.C."/>
            <person name="Andreopoulos B."/>
            <person name="Pangilinan J."/>
            <person name="Lipzen A."/>
            <person name="Riley R."/>
            <person name="Ahrendt S."/>
            <person name="Ng V."/>
            <person name="Barry K."/>
            <person name="Daum C."/>
            <person name="Grigoriev I.V."/>
            <person name="Hilden K.S."/>
            <person name="Makela M.R."/>
            <person name="de Vries R.P."/>
        </authorList>
    </citation>
    <scope>NUCLEOTIDE SEQUENCE [LARGE SCALE GENOMIC DNA]</scope>
    <source>
        <strain evidence="2">OM18370.1</strain>
    </source>
</reference>
<feature type="compositionally biased region" description="Pro residues" evidence="1">
    <location>
        <begin position="43"/>
        <end position="52"/>
    </location>
</feature>
<feature type="region of interest" description="Disordered" evidence="1">
    <location>
        <begin position="155"/>
        <end position="225"/>
    </location>
</feature>
<feature type="compositionally biased region" description="Low complexity" evidence="1">
    <location>
        <begin position="115"/>
        <end position="139"/>
    </location>
</feature>
<feature type="compositionally biased region" description="Basic and acidic residues" evidence="1">
    <location>
        <begin position="155"/>
        <end position="179"/>
    </location>
</feature>
<feature type="compositionally biased region" description="Polar residues" evidence="1">
    <location>
        <begin position="71"/>
        <end position="80"/>
    </location>
</feature>
<feature type="compositionally biased region" description="Polar residues" evidence="1">
    <location>
        <begin position="660"/>
        <end position="673"/>
    </location>
</feature>
<evidence type="ECO:0000313" key="2">
    <source>
        <dbReference type="EMBL" id="TBU21550.1"/>
    </source>
</evidence>
<feature type="region of interest" description="Disordered" evidence="1">
    <location>
        <begin position="645"/>
        <end position="673"/>
    </location>
</feature>
<feature type="compositionally biased region" description="Acidic residues" evidence="1">
    <location>
        <begin position="211"/>
        <end position="224"/>
    </location>
</feature>
<proteinExistence type="predicted"/>
<gene>
    <name evidence="2" type="ORF">BD311DRAFT_830655</name>
</gene>
<feature type="region of interest" description="Disordered" evidence="1">
    <location>
        <begin position="604"/>
        <end position="625"/>
    </location>
</feature>
<dbReference type="InterPro" id="IPR046521">
    <property type="entry name" value="DUF6698"/>
</dbReference>
<feature type="compositionally biased region" description="Basic and acidic residues" evidence="1">
    <location>
        <begin position="450"/>
        <end position="460"/>
    </location>
</feature>
<sequence>MPTDQAKKLKKVKIHDNRKPPPVSAPTAKPPRGNQAKAIVPLPGTPPGQKRPPTPHDDGPRKKKLKPAQDAPSSSDTQGADTVPRTRGNPDLQQAPLNAPTASHRLPRRAKHAWAPHSSSTPPDSSSSATASSHADSSSYQYTLDSADAIAETIRRMKAEDAQRRDAAEDRHVPKEDAPSMKQQGRTEPLESEEESEESEEDGDPPGGEEPSQEDDDDDGEEVSSADARRLIKAIRKSKKNKFQISPHDADPKNLTEHFKTWGRHCHCLCGLYTDVHKTIVCGLTVMRADPSSEEEYERCYKAVPNMSAATAKFYTDKFFHLCDHIPKFMALCEQILLSPEDVFLFAKFMQVHAAAGRTTDISTLKASFHSYFPYVVISKDLVIPPPGPGQLAGLKTRNGGYCTTSTGRLIVPIDERSAFDRDPAQYCKKKIAHHKEVANTVRHKKRHQADRPEPRDDNKSYPSFLFPTDLKYDNTCPQRHIIKSDFLIASYRHLFHGRSAVGRADGSRGLGRVCINDIYGITNVTPDYLAYVASLIRHLLSTEERWSGDDRQRTGHHFHTALHRLLTVEYQAWQEDVENGDFRQSDDPMDWNVFAYVNDKVFGGEAGAPDQQNPDHIGEDDDNDNEDIRAQMLRARMAELEERRQRRANGLRDAPAQPVATQVRSPSPSVETVQMASAVVDVTDDDFDELYADDPS</sequence>
<dbReference type="OrthoDB" id="2757667at2759"/>
<dbReference type="Pfam" id="PF20414">
    <property type="entry name" value="DUF6698"/>
    <property type="match status" value="1"/>
</dbReference>
<dbReference type="AlphaFoldDB" id="A0A4Q9M3V4"/>
<evidence type="ECO:0000256" key="1">
    <source>
        <dbReference type="SAM" id="MobiDB-lite"/>
    </source>
</evidence>
<protein>
    <submittedName>
        <fullName evidence="2">Uncharacterized protein</fullName>
    </submittedName>
</protein>
<accession>A0A4Q9M3V4</accession>
<name>A0A4Q9M3V4_9APHY</name>
<feature type="compositionally biased region" description="Acidic residues" evidence="1">
    <location>
        <begin position="190"/>
        <end position="204"/>
    </location>
</feature>
<dbReference type="EMBL" id="ML143596">
    <property type="protein sequence ID" value="TBU21550.1"/>
    <property type="molecule type" value="Genomic_DNA"/>
</dbReference>
<feature type="region of interest" description="Disordered" evidence="1">
    <location>
        <begin position="440"/>
        <end position="461"/>
    </location>
</feature>
<feature type="region of interest" description="Disordered" evidence="1">
    <location>
        <begin position="1"/>
        <end position="142"/>
    </location>
</feature>
<feature type="compositionally biased region" description="Basic residues" evidence="1">
    <location>
        <begin position="105"/>
        <end position="114"/>
    </location>
</feature>